<protein>
    <submittedName>
        <fullName evidence="2">Spore cortex biosynthesis protein YabQ</fullName>
    </submittedName>
</protein>
<gene>
    <name evidence="2" type="ORF">H8696_06105</name>
</gene>
<dbReference type="Pfam" id="PF09578">
    <property type="entry name" value="Spore_YabQ"/>
    <property type="match status" value="1"/>
</dbReference>
<dbReference type="AlphaFoldDB" id="A0A926D4X1"/>
<dbReference type="NCBIfam" id="TIGR02893">
    <property type="entry name" value="spore_yabQ"/>
    <property type="match status" value="1"/>
</dbReference>
<keyword evidence="1" id="KW-0812">Transmembrane</keyword>
<dbReference type="InterPro" id="IPR019074">
    <property type="entry name" value="YabQ"/>
</dbReference>
<comment type="caution">
    <text evidence="2">The sequence shown here is derived from an EMBL/GenBank/DDBJ whole genome shotgun (WGS) entry which is preliminary data.</text>
</comment>
<accession>A0A926D4X1</accession>
<evidence type="ECO:0000313" key="3">
    <source>
        <dbReference type="Proteomes" id="UP000623172"/>
    </source>
</evidence>
<dbReference type="EMBL" id="JACRSR010000002">
    <property type="protein sequence ID" value="MBC8531418.1"/>
    <property type="molecule type" value="Genomic_DNA"/>
</dbReference>
<evidence type="ECO:0000256" key="1">
    <source>
        <dbReference type="SAM" id="Phobius"/>
    </source>
</evidence>
<proteinExistence type="predicted"/>
<evidence type="ECO:0000313" key="2">
    <source>
        <dbReference type="EMBL" id="MBC8531418.1"/>
    </source>
</evidence>
<feature type="transmembrane region" description="Helical" evidence="1">
    <location>
        <begin position="60"/>
        <end position="84"/>
    </location>
</feature>
<keyword evidence="3" id="KW-1185">Reference proteome</keyword>
<organism evidence="2 3">
    <name type="scientific">Gehongia tenuis</name>
    <dbReference type="NCBI Taxonomy" id="2763655"/>
    <lineage>
        <taxon>Bacteria</taxon>
        <taxon>Bacillati</taxon>
        <taxon>Bacillota</taxon>
        <taxon>Clostridia</taxon>
        <taxon>Christensenellales</taxon>
        <taxon>Christensenellaceae</taxon>
        <taxon>Gehongia</taxon>
    </lineage>
</organism>
<reference evidence="2" key="1">
    <citation type="submission" date="2020-08" db="EMBL/GenBank/DDBJ databases">
        <title>Genome public.</title>
        <authorList>
            <person name="Liu C."/>
            <person name="Sun Q."/>
        </authorList>
    </citation>
    <scope>NUCLEOTIDE SEQUENCE</scope>
    <source>
        <strain evidence="2">NSJ-53</strain>
    </source>
</reference>
<feature type="transmembrane region" description="Helical" evidence="1">
    <location>
        <begin position="36"/>
        <end position="53"/>
    </location>
</feature>
<dbReference type="Proteomes" id="UP000623172">
    <property type="component" value="Unassembled WGS sequence"/>
</dbReference>
<name>A0A926D4X1_9FIRM</name>
<sequence length="110" mass="12466">MAAVYAGLVMGFVYDLFRGISHVFHFKAFMTGLMDLLFWVLAVAVAFVVLYVGDQREIRFFALLGFGLGGLLYALGISSALRWMGGQLVSFLKRALRKVAHWPFIQRIFR</sequence>
<keyword evidence="1" id="KW-1133">Transmembrane helix</keyword>
<keyword evidence="1" id="KW-0472">Membrane</keyword>